<sequence>MLPTLSALTQSQIEEVRSLERELGKTILSFSGCDVSPEVLTPGELEKIRELEDRIGTMLVAVKGDG</sequence>
<accession>A0A165M700</accession>
<gene>
    <name evidence="1" type="ORF">A3K90_10105</name>
</gene>
<dbReference type="RefSeq" id="WP_303681049.1">
    <property type="nucleotide sequence ID" value="NZ_LVWG01000017.1"/>
</dbReference>
<evidence type="ECO:0000313" key="2">
    <source>
        <dbReference type="Proteomes" id="UP000076481"/>
    </source>
</evidence>
<proteinExistence type="predicted"/>
<dbReference type="AlphaFoldDB" id="A0A165M700"/>
<dbReference type="Proteomes" id="UP000076481">
    <property type="component" value="Unassembled WGS sequence"/>
</dbReference>
<name>A0A165M700_PELLU</name>
<protein>
    <submittedName>
        <fullName evidence="1">Uncharacterized protein</fullName>
    </submittedName>
</protein>
<dbReference type="EMBL" id="LVWG01000017">
    <property type="protein sequence ID" value="KZK74887.1"/>
    <property type="molecule type" value="Genomic_DNA"/>
</dbReference>
<evidence type="ECO:0000313" key="1">
    <source>
        <dbReference type="EMBL" id="KZK74887.1"/>
    </source>
</evidence>
<comment type="caution">
    <text evidence="1">The sequence shown here is derived from an EMBL/GenBank/DDBJ whole genome shotgun (WGS) entry which is preliminary data.</text>
</comment>
<reference evidence="1 2" key="1">
    <citation type="submission" date="2016-03" db="EMBL/GenBank/DDBJ databases">
        <title>Speciation and ecological success in dimly lit waters: horizontal gene transfer in a green sulfur bacteria bloom unveiled by metagenomic assembly.</title>
        <authorList>
            <person name="Llorens-Mares T."/>
            <person name="Liu Z."/>
            <person name="Allen L.Z."/>
            <person name="Rusch D.B."/>
            <person name="Craig M.T."/>
            <person name="Dupont C.L."/>
            <person name="Bryant D.A."/>
            <person name="Casamayor E.O."/>
        </authorList>
    </citation>
    <scope>NUCLEOTIDE SEQUENCE [LARGE SCALE GENOMIC DNA]</scope>
    <source>
        <strain evidence="1">CIII</strain>
    </source>
</reference>
<organism evidence="1 2">
    <name type="scientific">Pelodictyon luteolum</name>
    <dbReference type="NCBI Taxonomy" id="1100"/>
    <lineage>
        <taxon>Bacteria</taxon>
        <taxon>Pseudomonadati</taxon>
        <taxon>Chlorobiota</taxon>
        <taxon>Chlorobiia</taxon>
        <taxon>Chlorobiales</taxon>
        <taxon>Chlorobiaceae</taxon>
        <taxon>Chlorobium/Pelodictyon group</taxon>
        <taxon>Pelodictyon</taxon>
    </lineage>
</organism>